<reference evidence="2 3" key="1">
    <citation type="submission" date="2020-07" db="EMBL/GenBank/DDBJ databases">
        <title>Exploring microbial biodiversity for novel pathways involved in the catabolism of aromatic compounds derived from lignin.</title>
        <authorList>
            <person name="Elkins J."/>
        </authorList>
    </citation>
    <scope>NUCLEOTIDE SEQUENCE [LARGE SCALE GENOMIC DNA]</scope>
    <source>
        <strain evidence="2 3">H2C3B</strain>
    </source>
</reference>
<gene>
    <name evidence="2" type="ORF">GGD41_006213</name>
</gene>
<accession>A0A7Y9WDR4</accession>
<comment type="caution">
    <text evidence="2">The sequence shown here is derived from an EMBL/GenBank/DDBJ whole genome shotgun (WGS) entry which is preliminary data.</text>
</comment>
<evidence type="ECO:0000256" key="1">
    <source>
        <dbReference type="SAM" id="MobiDB-lite"/>
    </source>
</evidence>
<dbReference type="Proteomes" id="UP000572540">
    <property type="component" value="Unassembled WGS sequence"/>
</dbReference>
<evidence type="ECO:0000313" key="3">
    <source>
        <dbReference type="Proteomes" id="UP000572540"/>
    </source>
</evidence>
<evidence type="ECO:0000313" key="2">
    <source>
        <dbReference type="EMBL" id="NYH18985.1"/>
    </source>
</evidence>
<dbReference type="EMBL" id="JACCAU010000001">
    <property type="protein sequence ID" value="NYH18985.1"/>
    <property type="molecule type" value="Genomic_DNA"/>
</dbReference>
<feature type="region of interest" description="Disordered" evidence="1">
    <location>
        <begin position="1"/>
        <end position="67"/>
    </location>
</feature>
<protein>
    <submittedName>
        <fullName evidence="2">Uncharacterized protein</fullName>
    </submittedName>
</protein>
<organism evidence="2 3">
    <name type="scientific">Paraburkholderia bryophila</name>
    <dbReference type="NCBI Taxonomy" id="420952"/>
    <lineage>
        <taxon>Bacteria</taxon>
        <taxon>Pseudomonadati</taxon>
        <taxon>Pseudomonadota</taxon>
        <taxon>Betaproteobacteria</taxon>
        <taxon>Burkholderiales</taxon>
        <taxon>Burkholderiaceae</taxon>
        <taxon>Paraburkholderia</taxon>
    </lineage>
</organism>
<dbReference type="RefSeq" id="WP_179706005.1">
    <property type="nucleotide sequence ID" value="NZ_JACCAU010000001.1"/>
</dbReference>
<sequence length="67" mass="7541">MPNKAESEEKDEEKREAKTKGGSKKNRRDDPPVRIKTIGCHPARGIGRSADQPAKTTIRNRAIRKTE</sequence>
<proteinExistence type="predicted"/>
<dbReference type="AlphaFoldDB" id="A0A7Y9WDR4"/>
<name>A0A7Y9WDR4_9BURK</name>